<feature type="signal peptide" evidence="1">
    <location>
        <begin position="1"/>
        <end position="21"/>
    </location>
</feature>
<dbReference type="SUPFAM" id="SSF88713">
    <property type="entry name" value="Glycoside hydrolase/deacetylase"/>
    <property type="match status" value="1"/>
</dbReference>
<evidence type="ECO:0000259" key="2">
    <source>
        <dbReference type="PROSITE" id="PS51677"/>
    </source>
</evidence>
<dbReference type="InterPro" id="IPR011330">
    <property type="entry name" value="Glyco_hydro/deAcase_b/a-brl"/>
</dbReference>
<dbReference type="Pfam" id="PF01522">
    <property type="entry name" value="Polysacc_deac_1"/>
    <property type="match status" value="1"/>
</dbReference>
<dbReference type="CDD" id="cd10959">
    <property type="entry name" value="CE4_NodB_like_3"/>
    <property type="match status" value="1"/>
</dbReference>
<reference evidence="3" key="1">
    <citation type="submission" date="2022-05" db="EMBL/GenBank/DDBJ databases">
        <title>Jatrophihabitans sp. SB3-54 whole genome sequence.</title>
        <authorList>
            <person name="Suh M.K."/>
            <person name="Eom M.K."/>
            <person name="Kim J.S."/>
            <person name="Kim H.S."/>
            <person name="Do H.E."/>
            <person name="Shin Y.K."/>
            <person name="Lee J.-S."/>
        </authorList>
    </citation>
    <scope>NUCLEOTIDE SEQUENCE</scope>
    <source>
        <strain evidence="3">SB3-54</strain>
    </source>
</reference>
<dbReference type="InterPro" id="IPR002509">
    <property type="entry name" value="NODB_dom"/>
</dbReference>
<feature type="domain" description="NodB homology" evidence="2">
    <location>
        <begin position="46"/>
        <end position="232"/>
    </location>
</feature>
<keyword evidence="4" id="KW-1185">Reference proteome</keyword>
<evidence type="ECO:0000313" key="4">
    <source>
        <dbReference type="Proteomes" id="UP001164693"/>
    </source>
</evidence>
<gene>
    <name evidence="3" type="ORF">M6B22_04610</name>
</gene>
<keyword evidence="1" id="KW-0732">Signal</keyword>
<dbReference type="EMBL" id="CP097463">
    <property type="protein sequence ID" value="WAX58054.1"/>
    <property type="molecule type" value="Genomic_DNA"/>
</dbReference>
<evidence type="ECO:0000313" key="3">
    <source>
        <dbReference type="EMBL" id="WAX58054.1"/>
    </source>
</evidence>
<proteinExistence type="predicted"/>
<name>A0ABY7K063_9ACTN</name>
<protein>
    <submittedName>
        <fullName evidence="3">Polysaccharide deacetylase family protein</fullName>
    </submittedName>
</protein>
<organism evidence="3 4">
    <name type="scientific">Jatrophihabitans cynanchi</name>
    <dbReference type="NCBI Taxonomy" id="2944128"/>
    <lineage>
        <taxon>Bacteria</taxon>
        <taxon>Bacillati</taxon>
        <taxon>Actinomycetota</taxon>
        <taxon>Actinomycetes</taxon>
        <taxon>Jatrophihabitantales</taxon>
        <taxon>Jatrophihabitantaceae</taxon>
        <taxon>Jatrophihabitans</taxon>
    </lineage>
</organism>
<accession>A0ABY7K063</accession>
<feature type="chain" id="PRO_5045897676" evidence="1">
    <location>
        <begin position="22"/>
        <end position="251"/>
    </location>
</feature>
<sequence>MNRAVRAGTLAAVGAGWAAHAVPSVASIAPLRRAATPRLYGVPARDHVALTFDDGPAPESTPLFLDALRSADVRATFFVLGSCLREHPDLGRRILAEGHELGVHGWVHRPHLLRSPRAVLSDMNRTVRLIEQVTGVRPRYWRPPHGITTGSGLWAARRLGLTPVLWTADGRDWHASATAATVRERLGSHLDGGAVVLLHDADTTSAPQSWRSALAALPWLVDTCRGRGLRVGPLGEHLQVQREHPQSGRDR</sequence>
<evidence type="ECO:0000256" key="1">
    <source>
        <dbReference type="SAM" id="SignalP"/>
    </source>
</evidence>
<dbReference type="Proteomes" id="UP001164693">
    <property type="component" value="Chromosome"/>
</dbReference>
<dbReference type="PANTHER" id="PTHR10587:SF137">
    <property type="entry name" value="4-DEOXY-4-FORMAMIDO-L-ARABINOSE-PHOSPHOUNDECAPRENOL DEFORMYLASE ARND-RELATED"/>
    <property type="match status" value="1"/>
</dbReference>
<dbReference type="PANTHER" id="PTHR10587">
    <property type="entry name" value="GLYCOSYL TRANSFERASE-RELATED"/>
    <property type="match status" value="1"/>
</dbReference>
<dbReference type="RefSeq" id="WP_269444603.1">
    <property type="nucleotide sequence ID" value="NZ_CP097463.1"/>
</dbReference>
<dbReference type="Gene3D" id="3.20.20.370">
    <property type="entry name" value="Glycoside hydrolase/deacetylase"/>
    <property type="match status" value="1"/>
</dbReference>
<dbReference type="PROSITE" id="PS51677">
    <property type="entry name" value="NODB"/>
    <property type="match status" value="1"/>
</dbReference>
<dbReference type="InterPro" id="IPR050248">
    <property type="entry name" value="Polysacc_deacetylase_ArnD"/>
</dbReference>